<dbReference type="Gene3D" id="3.50.50.60">
    <property type="entry name" value="FAD/NAD(P)-binding domain"/>
    <property type="match status" value="1"/>
</dbReference>
<dbReference type="SUPFAM" id="SSF51905">
    <property type="entry name" value="FAD/NAD(P)-binding domain"/>
    <property type="match status" value="1"/>
</dbReference>
<comment type="similarity">
    <text evidence="1">Belongs to the class-I pyridine nucleotide-disulfide oxidoreductase family.</text>
</comment>
<evidence type="ECO:0000256" key="1">
    <source>
        <dbReference type="ARBA" id="ARBA00007532"/>
    </source>
</evidence>
<feature type="binding site" evidence="4">
    <location>
        <position position="258"/>
    </location>
    <ligand>
        <name>NAD(+)</name>
        <dbReference type="ChEBI" id="CHEBI:57540"/>
    </ligand>
</feature>
<dbReference type="InterPro" id="IPR016156">
    <property type="entry name" value="FAD/NAD-linked_Rdtase_dimer_sf"/>
</dbReference>
<dbReference type="GO" id="GO:0016491">
    <property type="term" value="F:oxidoreductase activity"/>
    <property type="evidence" value="ECO:0007669"/>
    <property type="project" value="InterPro"/>
</dbReference>
<proteinExistence type="inferred from homology"/>
<keyword evidence="4" id="KW-0547">Nucleotide-binding</keyword>
<dbReference type="PANTHER" id="PTHR43014:SF5">
    <property type="entry name" value="GLUTATHIONE REDUCTASE (NADPH)"/>
    <property type="match status" value="1"/>
</dbReference>
<dbReference type="PANTHER" id="PTHR43014">
    <property type="entry name" value="MERCURIC REDUCTASE"/>
    <property type="match status" value="1"/>
</dbReference>
<reference evidence="8 9" key="1">
    <citation type="journal article" date="2018" name="Int. J. Syst. Evol. Microbiol.">
        <title>Lactobacillus bambusae sp. nov., isolated from a traditional fermented Ma-bamboo shoots of Taiwan.</title>
        <authorList>
            <person name="Wang L.-T."/>
        </authorList>
    </citation>
    <scope>NUCLEOTIDE SEQUENCE [LARGE SCALE GENOMIC DNA]</scope>
    <source>
        <strain evidence="8 9">BS-W1</strain>
    </source>
</reference>
<evidence type="ECO:0000256" key="3">
    <source>
        <dbReference type="ARBA" id="ARBA00022827"/>
    </source>
</evidence>
<feature type="binding site" evidence="4">
    <location>
        <position position="298"/>
    </location>
    <ligand>
        <name>FAD</name>
        <dbReference type="ChEBI" id="CHEBI:57692"/>
    </ligand>
</feature>
<dbReference type="InterPro" id="IPR036188">
    <property type="entry name" value="FAD/NAD-bd_sf"/>
</dbReference>
<dbReference type="EMBL" id="QCXQ01000002">
    <property type="protein sequence ID" value="PWG00592.1"/>
    <property type="molecule type" value="Genomic_DNA"/>
</dbReference>
<organism evidence="8 9">
    <name type="scientific">Levilactobacillus bambusae</name>
    <dbReference type="NCBI Taxonomy" id="2024736"/>
    <lineage>
        <taxon>Bacteria</taxon>
        <taxon>Bacillati</taxon>
        <taxon>Bacillota</taxon>
        <taxon>Bacilli</taxon>
        <taxon>Lactobacillales</taxon>
        <taxon>Lactobacillaceae</taxon>
        <taxon>Levilactobacillus</taxon>
    </lineage>
</organism>
<feature type="disulfide bond" description="Redox-active" evidence="5">
    <location>
        <begin position="40"/>
        <end position="45"/>
    </location>
</feature>
<comment type="caution">
    <text evidence="8">The sequence shown here is derived from an EMBL/GenBank/DDBJ whole genome shotgun (WGS) entry which is preliminary data.</text>
</comment>
<feature type="domain" description="FAD/NAD(P)-binding" evidence="7">
    <location>
        <begin position="3"/>
        <end position="312"/>
    </location>
</feature>
<protein>
    <submittedName>
        <fullName evidence="8">Glutathione reductase</fullName>
    </submittedName>
</protein>
<feature type="domain" description="Pyridine nucleotide-disulphide oxidoreductase dimerisation" evidence="6">
    <location>
        <begin position="337"/>
        <end position="435"/>
    </location>
</feature>
<keyword evidence="3 4" id="KW-0274">FAD</keyword>
<dbReference type="InterPro" id="IPR001100">
    <property type="entry name" value="Pyr_nuc-diS_OxRdtase"/>
</dbReference>
<dbReference type="Pfam" id="PF02852">
    <property type="entry name" value="Pyr_redox_dim"/>
    <property type="match status" value="1"/>
</dbReference>
<dbReference type="InterPro" id="IPR023753">
    <property type="entry name" value="FAD/NAD-binding_dom"/>
</dbReference>
<dbReference type="OrthoDB" id="9800167at2"/>
<dbReference type="Proteomes" id="UP000245080">
    <property type="component" value="Unassembled WGS sequence"/>
</dbReference>
<name>A0A2V1N0J9_9LACO</name>
<comment type="cofactor">
    <cofactor evidence="4">
        <name>FAD</name>
        <dbReference type="ChEBI" id="CHEBI:57692"/>
    </cofactor>
    <text evidence="4">Binds 1 FAD per subunit.</text>
</comment>
<dbReference type="PRINTS" id="PR00368">
    <property type="entry name" value="FADPNR"/>
</dbReference>
<evidence type="ECO:0000256" key="4">
    <source>
        <dbReference type="PIRSR" id="PIRSR000350-3"/>
    </source>
</evidence>
<keyword evidence="4" id="KW-0520">NAD</keyword>
<dbReference type="InterPro" id="IPR004099">
    <property type="entry name" value="Pyr_nucl-diS_OxRdtase_dimer"/>
</dbReference>
<keyword evidence="2" id="KW-0285">Flavoprotein</keyword>
<dbReference type="Pfam" id="PF07992">
    <property type="entry name" value="Pyr_redox_2"/>
    <property type="match status" value="1"/>
</dbReference>
<feature type="binding site" evidence="4">
    <location>
        <begin position="171"/>
        <end position="178"/>
    </location>
    <ligand>
        <name>NAD(+)</name>
        <dbReference type="ChEBI" id="CHEBI:57540"/>
    </ligand>
</feature>
<dbReference type="SUPFAM" id="SSF55424">
    <property type="entry name" value="FAD/NAD-linked reductases, dimerisation (C-terminal) domain"/>
    <property type="match status" value="1"/>
</dbReference>
<evidence type="ECO:0000259" key="6">
    <source>
        <dbReference type="Pfam" id="PF02852"/>
    </source>
</evidence>
<evidence type="ECO:0000313" key="9">
    <source>
        <dbReference type="Proteomes" id="UP000245080"/>
    </source>
</evidence>
<accession>A0A2V1N0J9</accession>
<keyword evidence="9" id="KW-1185">Reference proteome</keyword>
<dbReference type="PIRSF" id="PIRSF000350">
    <property type="entry name" value="Mercury_reductase_MerA"/>
    <property type="match status" value="1"/>
</dbReference>
<evidence type="ECO:0000259" key="7">
    <source>
        <dbReference type="Pfam" id="PF07992"/>
    </source>
</evidence>
<evidence type="ECO:0000313" key="8">
    <source>
        <dbReference type="EMBL" id="PWG00592.1"/>
    </source>
</evidence>
<gene>
    <name evidence="8" type="ORF">DCM90_04740</name>
</gene>
<evidence type="ECO:0000256" key="5">
    <source>
        <dbReference type="PIRSR" id="PIRSR000350-4"/>
    </source>
</evidence>
<dbReference type="PRINTS" id="PR00411">
    <property type="entry name" value="PNDRDTASEI"/>
</dbReference>
<evidence type="ECO:0000256" key="2">
    <source>
        <dbReference type="ARBA" id="ARBA00022630"/>
    </source>
</evidence>
<dbReference type="AlphaFoldDB" id="A0A2V1N0J9"/>
<sequence length="445" mass="48521">MDYDVVFIGSGQGAWNGAIPMAKRGLNVAIIESSLWGGTCTNRGCNAKFTLDRPAELVFEARELVGLGIDQVPKINWADLMAHKQDVIGPLSDKMRQRMDKGGVHTITGHAQFVDAHTLRIDDRQTITADKIVIVTGQVPHRLDVPGRELMHDSTDFLSSASLPDRLTVIGAGYIGMEAASIASLAGADVTLVTDGNAALRSYDQTTVDRLVTIMRQNGVKFIFNQSITAAHQIVGGIEVTGDHDFRLETDYILDATGRVPNTSGLNLAAVNVQTNAHGIVVNDHLQTGEPNVYATGDVIAKSVAKITPTAVFESHYLADLLTDQTSAPIRYPNIAVNVFTMPRLASVGISPAEARQAPERFRVETVDYAQDWFHQSDNEMGSEITLIYDQADQLVGAVDMSNQAPDTINTLLGYMELGVTKAQLDKMIYIFPSNTWETRKRIIK</sequence>
<dbReference type="GO" id="GO:0000166">
    <property type="term" value="F:nucleotide binding"/>
    <property type="evidence" value="ECO:0007669"/>
    <property type="project" value="UniProtKB-KW"/>
</dbReference>